<sequence length="117" mass="12477">MSHYIHHIPGRLRVRSNSFRCRTAAAQTAHDQLMAMDGVSHVRLNPRAGSITVQYDPDLVTRSQLLAVLEDAGCAGVMARGADASSQVGQLFGKALVGAIVNKAVERSAVKLVSVLL</sequence>
<dbReference type="PROSITE" id="PS50846">
    <property type="entry name" value="HMA_2"/>
    <property type="match status" value="1"/>
</dbReference>
<name>A0ABV4BI45_9GAMM</name>
<dbReference type="EMBL" id="JBDKXB010000006">
    <property type="protein sequence ID" value="MEY6432115.1"/>
    <property type="molecule type" value="Genomic_DNA"/>
</dbReference>
<keyword evidence="3" id="KW-1185">Reference proteome</keyword>
<evidence type="ECO:0000313" key="2">
    <source>
        <dbReference type="EMBL" id="MEY6432115.1"/>
    </source>
</evidence>
<dbReference type="InterPro" id="IPR036163">
    <property type="entry name" value="HMA_dom_sf"/>
</dbReference>
<organism evidence="2 3">
    <name type="scientific">Thioalkalicoccus limnaeus</name>
    <dbReference type="NCBI Taxonomy" id="120681"/>
    <lineage>
        <taxon>Bacteria</taxon>
        <taxon>Pseudomonadati</taxon>
        <taxon>Pseudomonadota</taxon>
        <taxon>Gammaproteobacteria</taxon>
        <taxon>Chromatiales</taxon>
        <taxon>Chromatiaceae</taxon>
        <taxon>Thioalkalicoccus</taxon>
    </lineage>
</organism>
<dbReference type="CDD" id="cd00371">
    <property type="entry name" value="HMA"/>
    <property type="match status" value="1"/>
</dbReference>
<dbReference type="Gene3D" id="3.30.70.100">
    <property type="match status" value="1"/>
</dbReference>
<dbReference type="Proteomes" id="UP001564408">
    <property type="component" value="Unassembled WGS sequence"/>
</dbReference>
<gene>
    <name evidence="2" type="ORF">ABC977_06780</name>
</gene>
<comment type="caution">
    <text evidence="2">The sequence shown here is derived from an EMBL/GenBank/DDBJ whole genome shotgun (WGS) entry which is preliminary data.</text>
</comment>
<feature type="domain" description="HMA" evidence="1">
    <location>
        <begin position="10"/>
        <end position="77"/>
    </location>
</feature>
<evidence type="ECO:0000313" key="3">
    <source>
        <dbReference type="Proteomes" id="UP001564408"/>
    </source>
</evidence>
<proteinExistence type="predicted"/>
<reference evidence="2 3" key="1">
    <citation type="submission" date="2024-05" db="EMBL/GenBank/DDBJ databases">
        <title>Genome Sequence and Characterization of the New Strain Purple Sulfur Bacterium of Genus Thioalkalicoccus.</title>
        <authorList>
            <person name="Bryantseva I.A."/>
            <person name="Kyndt J.A."/>
            <person name="Imhoff J.F."/>
        </authorList>
    </citation>
    <scope>NUCLEOTIDE SEQUENCE [LARGE SCALE GENOMIC DNA]</scope>
    <source>
        <strain evidence="2 3">Um2</strain>
    </source>
</reference>
<protein>
    <submittedName>
        <fullName evidence="2">HMA2 domain-containing protein</fullName>
    </submittedName>
</protein>
<dbReference type="InterPro" id="IPR006121">
    <property type="entry name" value="HMA_dom"/>
</dbReference>
<dbReference type="SUPFAM" id="SSF55008">
    <property type="entry name" value="HMA, heavy metal-associated domain"/>
    <property type="match status" value="1"/>
</dbReference>
<dbReference type="Pfam" id="PF19991">
    <property type="entry name" value="HMA_2"/>
    <property type="match status" value="1"/>
</dbReference>
<evidence type="ECO:0000259" key="1">
    <source>
        <dbReference type="PROSITE" id="PS50846"/>
    </source>
</evidence>
<accession>A0ABV4BI45</accession>
<dbReference type="RefSeq" id="WP_369666502.1">
    <property type="nucleotide sequence ID" value="NZ_JBDKXB010000006.1"/>
</dbReference>